<keyword evidence="10" id="KW-0010">Activator</keyword>
<dbReference type="CDD" id="cd14689">
    <property type="entry name" value="bZIP_CREB3"/>
    <property type="match status" value="1"/>
</dbReference>
<dbReference type="GO" id="GO:0005789">
    <property type="term" value="C:endoplasmic reticulum membrane"/>
    <property type="evidence" value="ECO:0007669"/>
    <property type="project" value="UniProtKB-SubCell"/>
</dbReference>
<evidence type="ECO:0000256" key="3">
    <source>
        <dbReference type="ARBA" id="ARBA00022692"/>
    </source>
</evidence>
<feature type="compositionally biased region" description="Polar residues" evidence="15">
    <location>
        <begin position="382"/>
        <end position="392"/>
    </location>
</feature>
<keyword evidence="4" id="KW-0256">Endoplasmic reticulum</keyword>
<dbReference type="PANTHER" id="PTHR45996:SF4">
    <property type="entry name" value="CYCLIC AMP-RESPONSIVE ELEMENT-BINDING PROTEIN 3"/>
    <property type="match status" value="1"/>
</dbReference>
<dbReference type="SUPFAM" id="SSF57959">
    <property type="entry name" value="Leucine zipper domain"/>
    <property type="match status" value="1"/>
</dbReference>
<comment type="subcellular location">
    <subcellularLocation>
        <location evidence="1">Endoplasmic reticulum membrane</location>
        <topology evidence="1">Single-pass type II membrane protein</topology>
    </subcellularLocation>
</comment>
<reference evidence="17" key="1">
    <citation type="submission" date="2016-05" db="EMBL/GenBank/DDBJ databases">
        <title>WGS assembly of Xenopus laevis.</title>
        <authorList>
            <person name="Session A."/>
            <person name="Uno Y."/>
            <person name="Kwon T."/>
            <person name="Chapman J."/>
            <person name="Toyoda A."/>
            <person name="Takahashi S."/>
            <person name="Fukui A."/>
            <person name="Hikosaka A."/>
            <person name="Putnam N."/>
            <person name="Stites J."/>
            <person name="Van Heeringen S."/>
            <person name="Quigley I."/>
            <person name="Heinz S."/>
            <person name="Hellsten U."/>
            <person name="Lyons J."/>
            <person name="Suzuki A."/>
            <person name="Kondo M."/>
            <person name="Ogino H."/>
            <person name="Ochi H."/>
            <person name="Bogdanovic O."/>
            <person name="Lister R."/>
            <person name="Georgiou G."/>
            <person name="Paranjpe S."/>
            <person name="Van Kruijsbergen I."/>
            <person name="Mozaffari S."/>
            <person name="Shu S."/>
            <person name="Schmutz J."/>
            <person name="Jenkins J."/>
            <person name="Grimwood J."/>
            <person name="Carlson J."/>
            <person name="Mitros T."/>
            <person name="Simakov O."/>
            <person name="Heald R."/>
            <person name="Miller K."/>
            <person name="Haudenschild C."/>
            <person name="Kuroki Y."/>
            <person name="Tanaka T."/>
            <person name="Michiue T."/>
            <person name="Watanabe M."/>
            <person name="Kinoshita T."/>
            <person name="Ohta Y."/>
            <person name="Mawaribuchi S."/>
            <person name="Suzuki Y."/>
            <person name="Haramoto Y."/>
            <person name="Yamamoto T."/>
            <person name="Takagi C."/>
            <person name="Kitzman J."/>
            <person name="Shendure J."/>
            <person name="Nakayama T."/>
            <person name="Izutsu Y."/>
            <person name="Robert J."/>
            <person name="Dichmann D."/>
            <person name="Flajnik M."/>
            <person name="Houston D."/>
            <person name="Marcotte E."/>
            <person name="Wallingford J."/>
            <person name="Ito Y."/>
            <person name="Asashima M."/>
            <person name="Ueno N."/>
            <person name="Matsuda Y."/>
            <person name="Jan Veenstra G."/>
            <person name="Fujiyama A."/>
            <person name="Harland R."/>
            <person name="Taira M."/>
            <person name="Rokhsar D.S."/>
        </authorList>
    </citation>
    <scope>NUCLEOTIDE SEQUENCE</scope>
    <source>
        <strain evidence="17">J</strain>
        <tissue evidence="17">Blood</tissue>
    </source>
</reference>
<evidence type="ECO:0000256" key="1">
    <source>
        <dbReference type="ARBA" id="ARBA00004648"/>
    </source>
</evidence>
<evidence type="ECO:0000256" key="4">
    <source>
        <dbReference type="ARBA" id="ARBA00022824"/>
    </source>
</evidence>
<dbReference type="GO" id="GO:0000981">
    <property type="term" value="F:DNA-binding transcription factor activity, RNA polymerase II-specific"/>
    <property type="evidence" value="ECO:0007669"/>
    <property type="project" value="TreeGrafter"/>
</dbReference>
<dbReference type="InterPro" id="IPR004827">
    <property type="entry name" value="bZIP"/>
</dbReference>
<keyword evidence="8" id="KW-0238">DNA-binding</keyword>
<dbReference type="InterPro" id="IPR046347">
    <property type="entry name" value="bZIP_sf"/>
</dbReference>
<evidence type="ECO:0000256" key="13">
    <source>
        <dbReference type="ARBA" id="ARBA00023242"/>
    </source>
</evidence>
<feature type="domain" description="BZIP" evidence="16">
    <location>
        <begin position="208"/>
        <end position="271"/>
    </location>
</feature>
<evidence type="ECO:0000256" key="12">
    <source>
        <dbReference type="ARBA" id="ARBA00023180"/>
    </source>
</evidence>
<protein>
    <recommendedName>
        <fullName evidence="16">BZIP domain-containing protein</fullName>
    </recommendedName>
</protein>
<evidence type="ECO:0000256" key="15">
    <source>
        <dbReference type="SAM" id="MobiDB-lite"/>
    </source>
</evidence>
<keyword evidence="5" id="KW-0735">Signal-anchor</keyword>
<evidence type="ECO:0000256" key="2">
    <source>
        <dbReference type="ARBA" id="ARBA00009050"/>
    </source>
</evidence>
<dbReference type="PANTHER" id="PTHR45996">
    <property type="entry name" value="AGAP001464-PB"/>
    <property type="match status" value="1"/>
</dbReference>
<name>A0A974H004_XENLA</name>
<comment type="similarity">
    <text evidence="2">Belongs to the bZIP family. ATF subfamily.</text>
</comment>
<dbReference type="SMART" id="SM00338">
    <property type="entry name" value="BRLZ"/>
    <property type="match status" value="1"/>
</dbReference>
<evidence type="ECO:0000256" key="9">
    <source>
        <dbReference type="ARBA" id="ARBA00023136"/>
    </source>
</evidence>
<evidence type="ECO:0000256" key="6">
    <source>
        <dbReference type="ARBA" id="ARBA00022989"/>
    </source>
</evidence>
<keyword evidence="13" id="KW-0539">Nucleus</keyword>
<keyword evidence="3" id="KW-0812">Transmembrane</keyword>
<evidence type="ECO:0000256" key="11">
    <source>
        <dbReference type="ARBA" id="ARBA00023163"/>
    </source>
</evidence>
<proteinExistence type="inferred from homology"/>
<evidence type="ECO:0000256" key="14">
    <source>
        <dbReference type="SAM" id="Coils"/>
    </source>
</evidence>
<evidence type="ECO:0000256" key="8">
    <source>
        <dbReference type="ARBA" id="ARBA00023125"/>
    </source>
</evidence>
<organism evidence="17">
    <name type="scientific">Xenopus laevis</name>
    <name type="common">African clawed frog</name>
    <dbReference type="NCBI Taxonomy" id="8355"/>
    <lineage>
        <taxon>Eukaryota</taxon>
        <taxon>Metazoa</taxon>
        <taxon>Chordata</taxon>
        <taxon>Craniata</taxon>
        <taxon>Vertebrata</taxon>
        <taxon>Euteleostomi</taxon>
        <taxon>Amphibia</taxon>
        <taxon>Batrachia</taxon>
        <taxon>Anura</taxon>
        <taxon>Pipoidea</taxon>
        <taxon>Pipidae</taxon>
        <taxon>Xenopodinae</taxon>
        <taxon>Xenopus</taxon>
        <taxon>Xenopus</taxon>
    </lineage>
</organism>
<dbReference type="InterPro" id="IPR051381">
    <property type="entry name" value="CREB_ATF_subfamily"/>
</dbReference>
<dbReference type="Pfam" id="PF00170">
    <property type="entry name" value="bZIP_1"/>
    <property type="match status" value="1"/>
</dbReference>
<keyword evidence="6" id="KW-1133">Transmembrane helix</keyword>
<keyword evidence="11" id="KW-0804">Transcription</keyword>
<dbReference type="Gene3D" id="1.20.5.170">
    <property type="match status" value="1"/>
</dbReference>
<keyword evidence="14" id="KW-0175">Coiled coil</keyword>
<dbReference type="GO" id="GO:0000978">
    <property type="term" value="F:RNA polymerase II cis-regulatory region sequence-specific DNA binding"/>
    <property type="evidence" value="ECO:0007669"/>
    <property type="project" value="TreeGrafter"/>
</dbReference>
<evidence type="ECO:0000313" key="17">
    <source>
        <dbReference type="EMBL" id="OCT56927.1"/>
    </source>
</evidence>
<keyword evidence="7" id="KW-0805">Transcription regulation</keyword>
<accession>A0A974H004</accession>
<gene>
    <name evidence="17" type="ORF">XELAEV_18004233mg</name>
</gene>
<dbReference type="FunFam" id="1.20.5.170:FF:000042">
    <property type="entry name" value="Cyclic AMP-responsive element-binding protein 3-like protein 3"/>
    <property type="match status" value="1"/>
</dbReference>
<feature type="region of interest" description="Disordered" evidence="15">
    <location>
        <begin position="368"/>
        <end position="418"/>
    </location>
</feature>
<evidence type="ECO:0000256" key="7">
    <source>
        <dbReference type="ARBA" id="ARBA00023015"/>
    </source>
</evidence>
<feature type="coiled-coil region" evidence="14">
    <location>
        <begin position="240"/>
        <end position="274"/>
    </location>
</feature>
<dbReference type="Proteomes" id="UP000694892">
    <property type="component" value="Unassembled WGS sequence"/>
</dbReference>
<keyword evidence="12" id="KW-0325">Glycoprotein</keyword>
<dbReference type="AlphaFoldDB" id="A0A974H004"/>
<dbReference type="PROSITE" id="PS50217">
    <property type="entry name" value="BZIP"/>
    <property type="match status" value="1"/>
</dbReference>
<dbReference type="PROSITE" id="PS00036">
    <property type="entry name" value="BZIP_BASIC"/>
    <property type="match status" value="1"/>
</dbReference>
<feature type="compositionally biased region" description="Polar residues" evidence="15">
    <location>
        <begin position="403"/>
        <end position="412"/>
    </location>
</feature>
<keyword evidence="9" id="KW-0472">Membrane</keyword>
<evidence type="ECO:0000256" key="5">
    <source>
        <dbReference type="ARBA" id="ARBA00022968"/>
    </source>
</evidence>
<dbReference type="EMBL" id="KV467242">
    <property type="protein sequence ID" value="OCT56927.1"/>
    <property type="molecule type" value="Genomic_DNA"/>
</dbReference>
<dbReference type="GO" id="GO:0005634">
    <property type="term" value="C:nucleus"/>
    <property type="evidence" value="ECO:0007669"/>
    <property type="project" value="TreeGrafter"/>
</dbReference>
<sequence length="446" mass="49231">MSLLGDITDMETHLLDFLLEGTLPTDSWGAPDSCTLDSEMLSDPTVEDFLSELLGGCDDSNLSTSPPLSDSGISDIAYSSPVTCDVSPGVWDPSPPGSPNVIQSEHNYSLQHDYSLQQDDSGDLLQSVRSDICEGDIFIDLDFCADSEPRELISVSMEEEEEEESEECDSQFQGQPDLRLTEEESRLLGKEGIVLPQHLPLTKNEERALKRVRRKIRNKRSAQESRKKKKEYVDGLENRVTACTTQNHLLQNQVQQLQKQNRTLLQQLRSLQTLLRQTGVKTTTSSTCVMVLLLSFSLILFPSLYPFGKGAPQDGRHTVLSRQLRELPGLSQVPHVGVGQNGGVDVPLGKQEENLLDLHLDPVLQGAQNDTPEVQDVGTAESKPTGNTNSSFDLPGDSEPGINIQSGSSSNPAPDVPDARYVMQEKHDWLERTRSVVITPLHSDEM</sequence>
<evidence type="ECO:0000256" key="10">
    <source>
        <dbReference type="ARBA" id="ARBA00023159"/>
    </source>
</evidence>
<evidence type="ECO:0000259" key="16">
    <source>
        <dbReference type="PROSITE" id="PS50217"/>
    </source>
</evidence>